<evidence type="ECO:0000313" key="3">
    <source>
        <dbReference type="EMBL" id="KAL0455348.1"/>
    </source>
</evidence>
<protein>
    <recommendedName>
        <fullName evidence="4">Reverse transcriptase domain-containing protein</fullName>
    </recommendedName>
</protein>
<evidence type="ECO:0000259" key="2">
    <source>
        <dbReference type="Pfam" id="PF13966"/>
    </source>
</evidence>
<dbReference type="EMBL" id="JACGWN010000003">
    <property type="protein sequence ID" value="KAL0455348.1"/>
    <property type="molecule type" value="Genomic_DNA"/>
</dbReference>
<dbReference type="SUPFAM" id="SSF56672">
    <property type="entry name" value="DNA/RNA polymerases"/>
    <property type="match status" value="1"/>
</dbReference>
<evidence type="ECO:0000259" key="1">
    <source>
        <dbReference type="Pfam" id="PF00078"/>
    </source>
</evidence>
<accession>A0AAW2XP35</accession>
<dbReference type="Pfam" id="PF13966">
    <property type="entry name" value="zf-RVT"/>
    <property type="match status" value="1"/>
</dbReference>
<comment type="caution">
    <text evidence="3">The sequence shown here is derived from an EMBL/GenBank/DDBJ whole genome shotgun (WGS) entry which is preliminary data.</text>
</comment>
<evidence type="ECO:0008006" key="4">
    <source>
        <dbReference type="Google" id="ProtNLM"/>
    </source>
</evidence>
<sequence length="636" mass="72090">MDFFVTGRLLKQVNSTLISLIPKVNNPTVVGEFRPISCCNVLYKIITKILVQRMRGILDMLVSPSQNAFVPGRSIGDNILLAQELFYGYNQQRLPPRCALKVDLRKAYDTVEWDFLRAVLTLFGFPEQFIGWIVECVTTPSFSVCLNGSPHGYLKGHEGYAKGTPCPRTFLSLLWRSFHLSYGRSLTRMVDSPIIGSVGRCSYVNWDLLMTCYCLASGYGIGSAPLRDTLLAILDFQEGHLPLRYLGLPLLASRLSIADCQPILQKIDSRIGGWDGITLSFAGRVQLIKSVLSALQVYWAMAFILPKHVIKEIEKRFRHFLWKGNTEGGSAKVSWRQVCRPVSEGGLGIRDLQALNKGLMSRHLWRVITADRSSIWVDWIFHYRLRDLSVWTVGDGTSFSLWHDPWHPLGPSFLSFPWGPRHTSLPDSALLCTVLMDGAWYWPPITNMESIGITHYLPPIHGGADCIRWTGRGGSFSSAAAYDVYCPPGPQVGWSSLLVGTFKIPRHRFILWLAILGRLSTLDKPWLQRFGTSCVLCPDALPESHDHLFFACSFANDCLRVIRREVSIRWPYTSWPLVIQWASVRWRGKHVANASFRALLASLVYHLWLERNRRIFQNTTRSPNEIARIIVLRLGN</sequence>
<reference evidence="3" key="2">
    <citation type="journal article" date="2024" name="Plant">
        <title>Genomic evolution and insights into agronomic trait innovations of Sesamum species.</title>
        <authorList>
            <person name="Miao H."/>
            <person name="Wang L."/>
            <person name="Qu L."/>
            <person name="Liu H."/>
            <person name="Sun Y."/>
            <person name="Le M."/>
            <person name="Wang Q."/>
            <person name="Wei S."/>
            <person name="Zheng Y."/>
            <person name="Lin W."/>
            <person name="Duan Y."/>
            <person name="Cao H."/>
            <person name="Xiong S."/>
            <person name="Wang X."/>
            <person name="Wei L."/>
            <person name="Li C."/>
            <person name="Ma Q."/>
            <person name="Ju M."/>
            <person name="Zhao R."/>
            <person name="Li G."/>
            <person name="Mu C."/>
            <person name="Tian Q."/>
            <person name="Mei H."/>
            <person name="Zhang T."/>
            <person name="Gao T."/>
            <person name="Zhang H."/>
        </authorList>
    </citation>
    <scope>NUCLEOTIDE SEQUENCE</scope>
    <source>
        <strain evidence="3">KEN1</strain>
    </source>
</reference>
<dbReference type="CDD" id="cd01650">
    <property type="entry name" value="RT_nLTR_like"/>
    <property type="match status" value="1"/>
</dbReference>
<organism evidence="3">
    <name type="scientific">Sesamum latifolium</name>
    <dbReference type="NCBI Taxonomy" id="2727402"/>
    <lineage>
        <taxon>Eukaryota</taxon>
        <taxon>Viridiplantae</taxon>
        <taxon>Streptophyta</taxon>
        <taxon>Embryophyta</taxon>
        <taxon>Tracheophyta</taxon>
        <taxon>Spermatophyta</taxon>
        <taxon>Magnoliopsida</taxon>
        <taxon>eudicotyledons</taxon>
        <taxon>Gunneridae</taxon>
        <taxon>Pentapetalae</taxon>
        <taxon>asterids</taxon>
        <taxon>lamiids</taxon>
        <taxon>Lamiales</taxon>
        <taxon>Pedaliaceae</taxon>
        <taxon>Sesamum</taxon>
    </lineage>
</organism>
<proteinExistence type="predicted"/>
<reference evidence="3" key="1">
    <citation type="submission" date="2020-06" db="EMBL/GenBank/DDBJ databases">
        <authorList>
            <person name="Li T."/>
            <person name="Hu X."/>
            <person name="Zhang T."/>
            <person name="Song X."/>
            <person name="Zhang H."/>
            <person name="Dai N."/>
            <person name="Sheng W."/>
            <person name="Hou X."/>
            <person name="Wei L."/>
        </authorList>
    </citation>
    <scope>NUCLEOTIDE SEQUENCE</scope>
    <source>
        <strain evidence="3">KEN1</strain>
        <tissue evidence="3">Leaf</tissue>
    </source>
</reference>
<feature type="domain" description="Reverse transcriptase zinc-binding" evidence="2">
    <location>
        <begin position="476"/>
        <end position="557"/>
    </location>
</feature>
<feature type="domain" description="Reverse transcriptase" evidence="1">
    <location>
        <begin position="21"/>
        <end position="144"/>
    </location>
</feature>
<dbReference type="InterPro" id="IPR043502">
    <property type="entry name" value="DNA/RNA_pol_sf"/>
</dbReference>
<dbReference type="PANTHER" id="PTHR33116:SF76">
    <property type="entry name" value="DUF4283 DOMAIN-CONTAINING PROTEIN"/>
    <property type="match status" value="1"/>
</dbReference>
<dbReference type="InterPro" id="IPR000477">
    <property type="entry name" value="RT_dom"/>
</dbReference>
<dbReference type="InterPro" id="IPR026960">
    <property type="entry name" value="RVT-Znf"/>
</dbReference>
<gene>
    <name evidence="3" type="ORF">Slati_0874000</name>
</gene>
<dbReference type="PANTHER" id="PTHR33116">
    <property type="entry name" value="REVERSE TRANSCRIPTASE ZINC-BINDING DOMAIN-CONTAINING PROTEIN-RELATED-RELATED"/>
    <property type="match status" value="1"/>
</dbReference>
<name>A0AAW2XP35_9LAMI</name>
<dbReference type="Pfam" id="PF00078">
    <property type="entry name" value="RVT_1"/>
    <property type="match status" value="1"/>
</dbReference>
<dbReference type="AlphaFoldDB" id="A0AAW2XP35"/>